<protein>
    <submittedName>
        <fullName evidence="4">T9SS type A sorting domain-containing protein</fullName>
    </submittedName>
</protein>
<gene>
    <name evidence="4" type="ORF">KJ970_17495</name>
</gene>
<evidence type="ECO:0000259" key="3">
    <source>
        <dbReference type="Pfam" id="PF18962"/>
    </source>
</evidence>
<dbReference type="SUPFAM" id="SSF110296">
    <property type="entry name" value="Oligoxyloglucan reducing end-specific cellobiohydrolase"/>
    <property type="match status" value="2"/>
</dbReference>
<dbReference type="NCBIfam" id="TIGR04183">
    <property type="entry name" value="Por_Secre_tail"/>
    <property type="match status" value="1"/>
</dbReference>
<dbReference type="InterPro" id="IPR031778">
    <property type="entry name" value="Sortilin_N"/>
</dbReference>
<dbReference type="Pfam" id="PF15902">
    <property type="entry name" value="Sortilin-Vps10"/>
    <property type="match status" value="1"/>
</dbReference>
<dbReference type="InterPro" id="IPR052025">
    <property type="entry name" value="Xyloglucanase_GH74"/>
</dbReference>
<dbReference type="AlphaFoldDB" id="A0A948S007"/>
<organism evidence="4 5">
    <name type="scientific">Eiseniibacteriota bacterium</name>
    <dbReference type="NCBI Taxonomy" id="2212470"/>
    <lineage>
        <taxon>Bacteria</taxon>
        <taxon>Candidatus Eiseniibacteriota</taxon>
    </lineage>
</organism>
<comment type="caution">
    <text evidence="4">The sequence shown here is derived from an EMBL/GenBank/DDBJ whole genome shotgun (WGS) entry which is preliminary data.</text>
</comment>
<dbReference type="PANTHER" id="PTHR43739:SF5">
    <property type="entry name" value="EXO-ALPHA-SIALIDASE"/>
    <property type="match status" value="1"/>
</dbReference>
<feature type="domain" description="Secretion system C-terminal sorting" evidence="3">
    <location>
        <begin position="764"/>
        <end position="837"/>
    </location>
</feature>
<dbReference type="EMBL" id="JAHJDP010000099">
    <property type="protein sequence ID" value="MBU2692714.1"/>
    <property type="molecule type" value="Genomic_DNA"/>
</dbReference>
<name>A0A948S007_UNCEI</name>
<dbReference type="PANTHER" id="PTHR43739">
    <property type="entry name" value="XYLOGLUCANASE (EUROFUNG)"/>
    <property type="match status" value="1"/>
</dbReference>
<dbReference type="CDD" id="cd15482">
    <property type="entry name" value="Sialidase_non-viral"/>
    <property type="match status" value="1"/>
</dbReference>
<keyword evidence="1" id="KW-0677">Repeat</keyword>
<dbReference type="GO" id="GO:0010411">
    <property type="term" value="P:xyloglucan metabolic process"/>
    <property type="evidence" value="ECO:0007669"/>
    <property type="project" value="TreeGrafter"/>
</dbReference>
<dbReference type="Proteomes" id="UP000777784">
    <property type="component" value="Unassembled WGS sequence"/>
</dbReference>
<dbReference type="Pfam" id="PF18962">
    <property type="entry name" value="Por_Secre_tail"/>
    <property type="match status" value="1"/>
</dbReference>
<proteinExistence type="predicted"/>
<dbReference type="Gene3D" id="2.130.10.10">
    <property type="entry name" value="YVTN repeat-like/Quinoprotein amine dehydrogenase"/>
    <property type="match status" value="5"/>
</dbReference>
<dbReference type="PROSITE" id="PS51257">
    <property type="entry name" value="PROKAR_LIPOPROTEIN"/>
    <property type="match status" value="1"/>
</dbReference>
<evidence type="ECO:0000256" key="1">
    <source>
        <dbReference type="ARBA" id="ARBA00022737"/>
    </source>
</evidence>
<dbReference type="InterPro" id="IPR015943">
    <property type="entry name" value="WD40/YVTN_repeat-like_dom_sf"/>
</dbReference>
<sequence>MNRKWVQIIIAVVGCLAFTLGTISADSRMTTREYFEKWDNHFKDLTEMRAGTANTSGTGFKPYQRFKWFFERRLSPDGNMIPGVRWKAYDQLQEMVNEKGRDGETWFTLGPINVAGRCLAIEVHPTNSDIVYAGFASGGIWMTTDSGSNWAPLGDDLPTMAVSAIEIDSNNPDRIWIGTGEGWGNTDAVHGAGLLRSLDGGLTWGTTGFNYSVSSGLDVFELEYNPATGTLLLAAENGLWRSTDGGDSFDEVMPSGKWMDVQLKKGSTDTIFACSYYWAEMGFWRSTDDGLTWTRCTTGVPTAGLSNMRLALCDAYPDIIYWAIANGSGGMLGIWRSVDGGDSFAQEYSGSPNHYGTQGWYNLTIAVDPTNPNRVMSGGVEFYRSTNGGTSFSQIASNVHVDHHATAWDPSNPAIFWVGSDGGVYRSANSGVSYSNKNLGLVTMQFYAMNHSKTLPTRALGGTQDNGTYIFNDNPNWGSILGGDGFFCEVDYADPNYVYAELYFGDHRRSSTGGTGMVSINSGITENGPWSTPTHMDFANPAVLYTAHNTTVFRTTNRGNSWSPITSVPISGYGTSIHQSLNNPDYFVVTSNQKIWVSTDHGNTWNDRTSGVITAGTLSDSHYHPDDPNTILITLATYSSTQPQVQKTTDQGLSWFPIEYGLPEEPVNTIEIDPSHPDWYFIGTDLGVYISYNAGATWTPFNVGLPHVVCSDLRLHNDERFLRVATHGRGMWEVDISNLTAPAADVQPVEPQIQPLTLRVLGTPATNSVVLHYGLRRAGAVKLALYDVTGRMVKGVVDDFAQAKIDNATVDVSDLPSGVYFARLEANGASISRKVVVEK</sequence>
<evidence type="ECO:0000259" key="2">
    <source>
        <dbReference type="Pfam" id="PF15902"/>
    </source>
</evidence>
<evidence type="ECO:0000313" key="5">
    <source>
        <dbReference type="Proteomes" id="UP000777784"/>
    </source>
</evidence>
<dbReference type="InterPro" id="IPR026444">
    <property type="entry name" value="Secre_tail"/>
</dbReference>
<reference evidence="4" key="1">
    <citation type="submission" date="2021-05" db="EMBL/GenBank/DDBJ databases">
        <title>Energy efficiency and biological interactions define the core microbiome of deep oligotrophic groundwater.</title>
        <authorList>
            <person name="Mehrshad M."/>
            <person name="Lopez-Fernandez M."/>
            <person name="Bell E."/>
            <person name="Bernier-Latmani R."/>
            <person name="Bertilsson S."/>
            <person name="Dopson M."/>
        </authorList>
    </citation>
    <scope>NUCLEOTIDE SEQUENCE</scope>
    <source>
        <strain evidence="4">Modern_marine.mb.64</strain>
    </source>
</reference>
<feature type="domain" description="Sortilin N-terminal" evidence="2">
    <location>
        <begin position="551"/>
        <end position="658"/>
    </location>
</feature>
<evidence type="ECO:0000313" key="4">
    <source>
        <dbReference type="EMBL" id="MBU2692714.1"/>
    </source>
</evidence>
<accession>A0A948S007</accession>